<keyword evidence="6 11" id="KW-0067">ATP-binding</keyword>
<dbReference type="SUPFAM" id="SSF46785">
    <property type="entry name" value="Winged helix' DNA-binding domain"/>
    <property type="match status" value="1"/>
</dbReference>
<dbReference type="InterPro" id="IPR011545">
    <property type="entry name" value="DEAD/DEAH_box_helicase_dom"/>
</dbReference>
<dbReference type="InterPro" id="IPR027417">
    <property type="entry name" value="P-loop_NTPase"/>
</dbReference>
<name>A0AAU9IZR8_9CILI</name>
<dbReference type="PANTHER" id="PTHR13710">
    <property type="entry name" value="DNA HELICASE RECQ FAMILY MEMBER"/>
    <property type="match status" value="1"/>
</dbReference>
<evidence type="ECO:0000256" key="5">
    <source>
        <dbReference type="ARBA" id="ARBA00022806"/>
    </source>
</evidence>
<dbReference type="InterPro" id="IPR036388">
    <property type="entry name" value="WH-like_DNA-bd_sf"/>
</dbReference>
<evidence type="ECO:0000256" key="3">
    <source>
        <dbReference type="ARBA" id="ARBA00022741"/>
    </source>
</evidence>
<dbReference type="PROSITE" id="PS51192">
    <property type="entry name" value="HELICASE_ATP_BIND_1"/>
    <property type="match status" value="1"/>
</dbReference>
<dbReference type="EC" id="5.6.2.4" evidence="11"/>
<dbReference type="PANTHER" id="PTHR13710:SF153">
    <property type="entry name" value="RECQ-LIKE DNA HELICASE BLM"/>
    <property type="match status" value="1"/>
</dbReference>
<evidence type="ECO:0000256" key="10">
    <source>
        <dbReference type="ARBA" id="ARBA00034617"/>
    </source>
</evidence>
<dbReference type="InterPro" id="IPR004589">
    <property type="entry name" value="DNA_helicase_ATP-dep_RecQ"/>
</dbReference>
<evidence type="ECO:0000256" key="7">
    <source>
        <dbReference type="ARBA" id="ARBA00023125"/>
    </source>
</evidence>
<dbReference type="GO" id="GO:0000724">
    <property type="term" value="P:double-strand break repair via homologous recombination"/>
    <property type="evidence" value="ECO:0007669"/>
    <property type="project" value="TreeGrafter"/>
</dbReference>
<dbReference type="Gene3D" id="1.10.10.10">
    <property type="entry name" value="Winged helix-like DNA-binding domain superfamily/Winged helix DNA-binding domain"/>
    <property type="match status" value="1"/>
</dbReference>
<dbReference type="InterPro" id="IPR032284">
    <property type="entry name" value="RecQ_Zn-bd"/>
</dbReference>
<dbReference type="GO" id="GO:0005694">
    <property type="term" value="C:chromosome"/>
    <property type="evidence" value="ECO:0007669"/>
    <property type="project" value="TreeGrafter"/>
</dbReference>
<dbReference type="CDD" id="cd17920">
    <property type="entry name" value="DEXHc_RecQ"/>
    <property type="match status" value="1"/>
</dbReference>
<dbReference type="FunFam" id="3.40.50.300:FF:001975">
    <property type="entry name" value="ATP-dependent DNA helicase"/>
    <property type="match status" value="1"/>
</dbReference>
<comment type="similarity">
    <text evidence="2 11">Belongs to the helicase family. RecQ subfamily.</text>
</comment>
<dbReference type="InterPro" id="IPR018982">
    <property type="entry name" value="RQC_domain"/>
</dbReference>
<protein>
    <recommendedName>
        <fullName evidence="11">ATP-dependent DNA helicase</fullName>
        <ecNumber evidence="11">5.6.2.4</ecNumber>
    </recommendedName>
</protein>
<dbReference type="GO" id="GO:0006260">
    <property type="term" value="P:DNA replication"/>
    <property type="evidence" value="ECO:0007669"/>
    <property type="project" value="InterPro"/>
</dbReference>
<dbReference type="Gene3D" id="3.40.50.300">
    <property type="entry name" value="P-loop containing nucleotide triphosphate hydrolases"/>
    <property type="match status" value="2"/>
</dbReference>
<dbReference type="PROSITE" id="PS51194">
    <property type="entry name" value="HELICASE_CTER"/>
    <property type="match status" value="1"/>
</dbReference>
<dbReference type="GO" id="GO:0005634">
    <property type="term" value="C:nucleus"/>
    <property type="evidence" value="ECO:0007669"/>
    <property type="project" value="UniProtKB-SubCell"/>
</dbReference>
<evidence type="ECO:0000256" key="11">
    <source>
        <dbReference type="RuleBase" id="RU364117"/>
    </source>
</evidence>
<dbReference type="GO" id="GO:0005737">
    <property type="term" value="C:cytoplasm"/>
    <property type="evidence" value="ECO:0007669"/>
    <property type="project" value="TreeGrafter"/>
</dbReference>
<evidence type="ECO:0000256" key="8">
    <source>
        <dbReference type="ARBA" id="ARBA00023235"/>
    </source>
</evidence>
<keyword evidence="4 11" id="KW-0378">Hydrolase</keyword>
<feature type="compositionally biased region" description="Polar residues" evidence="12">
    <location>
        <begin position="17"/>
        <end position="27"/>
    </location>
</feature>
<dbReference type="Pfam" id="PF09382">
    <property type="entry name" value="RQC"/>
    <property type="match status" value="1"/>
</dbReference>
<feature type="domain" description="Helicase ATP-binding" evidence="13">
    <location>
        <begin position="125"/>
        <end position="299"/>
    </location>
</feature>
<dbReference type="GO" id="GO:0016787">
    <property type="term" value="F:hydrolase activity"/>
    <property type="evidence" value="ECO:0007669"/>
    <property type="project" value="UniProtKB-KW"/>
</dbReference>
<keyword evidence="8" id="KW-0413">Isomerase</keyword>
<comment type="catalytic activity">
    <reaction evidence="11">
        <text>ATP + H2O = ADP + phosphate + H(+)</text>
        <dbReference type="Rhea" id="RHEA:13065"/>
        <dbReference type="ChEBI" id="CHEBI:15377"/>
        <dbReference type="ChEBI" id="CHEBI:15378"/>
        <dbReference type="ChEBI" id="CHEBI:30616"/>
        <dbReference type="ChEBI" id="CHEBI:43474"/>
        <dbReference type="ChEBI" id="CHEBI:456216"/>
    </reaction>
</comment>
<dbReference type="Pfam" id="PF16124">
    <property type="entry name" value="RecQ_Zn_bind"/>
    <property type="match status" value="1"/>
</dbReference>
<comment type="subcellular location">
    <subcellularLocation>
        <location evidence="1 11">Nucleus</location>
    </subcellularLocation>
</comment>
<gene>
    <name evidence="15" type="ORF">BSTOLATCC_MIC9657</name>
</gene>
<evidence type="ECO:0000313" key="15">
    <source>
        <dbReference type="EMBL" id="CAG9313854.1"/>
    </source>
</evidence>
<dbReference type="Pfam" id="PF00270">
    <property type="entry name" value="DEAD"/>
    <property type="match status" value="1"/>
</dbReference>
<feature type="domain" description="Helicase C-terminal" evidence="14">
    <location>
        <begin position="313"/>
        <end position="471"/>
    </location>
</feature>
<dbReference type="CDD" id="cd18794">
    <property type="entry name" value="SF2_C_RecQ"/>
    <property type="match status" value="1"/>
</dbReference>
<dbReference type="FunFam" id="3.40.50.300:FF:000296">
    <property type="entry name" value="ATP-dependent DNA helicase RecQ"/>
    <property type="match status" value="1"/>
</dbReference>
<evidence type="ECO:0000256" key="6">
    <source>
        <dbReference type="ARBA" id="ARBA00022840"/>
    </source>
</evidence>
<dbReference type="SUPFAM" id="SSF52540">
    <property type="entry name" value="P-loop containing nucleoside triphosphate hydrolases"/>
    <property type="match status" value="1"/>
</dbReference>
<dbReference type="SMART" id="SM00487">
    <property type="entry name" value="DEXDc"/>
    <property type="match status" value="1"/>
</dbReference>
<dbReference type="GO" id="GO:0003677">
    <property type="term" value="F:DNA binding"/>
    <property type="evidence" value="ECO:0007669"/>
    <property type="project" value="UniProtKB-KW"/>
</dbReference>
<keyword evidence="5 11" id="KW-0347">Helicase</keyword>
<evidence type="ECO:0000256" key="4">
    <source>
        <dbReference type="ARBA" id="ARBA00022801"/>
    </source>
</evidence>
<evidence type="ECO:0000256" key="12">
    <source>
        <dbReference type="SAM" id="MobiDB-lite"/>
    </source>
</evidence>
<dbReference type="SMART" id="SM00956">
    <property type="entry name" value="RQC"/>
    <property type="match status" value="1"/>
</dbReference>
<dbReference type="AlphaFoldDB" id="A0AAU9IZR8"/>
<reference evidence="15" key="1">
    <citation type="submission" date="2021-09" db="EMBL/GenBank/DDBJ databases">
        <authorList>
            <consortium name="AG Swart"/>
            <person name="Singh M."/>
            <person name="Singh A."/>
            <person name="Seah K."/>
            <person name="Emmerich C."/>
        </authorList>
    </citation>
    <scope>NUCLEOTIDE SEQUENCE</scope>
    <source>
        <strain evidence="15">ATCC30299</strain>
    </source>
</reference>
<dbReference type="InterPro" id="IPR001650">
    <property type="entry name" value="Helicase_C-like"/>
</dbReference>
<dbReference type="GO" id="GO:0009378">
    <property type="term" value="F:four-way junction helicase activity"/>
    <property type="evidence" value="ECO:0007669"/>
    <property type="project" value="TreeGrafter"/>
</dbReference>
<evidence type="ECO:0000256" key="2">
    <source>
        <dbReference type="ARBA" id="ARBA00005446"/>
    </source>
</evidence>
<feature type="region of interest" description="Disordered" evidence="12">
    <location>
        <begin position="1"/>
        <end position="85"/>
    </location>
</feature>
<dbReference type="GO" id="GO:0043138">
    <property type="term" value="F:3'-5' DNA helicase activity"/>
    <property type="evidence" value="ECO:0007669"/>
    <property type="project" value="UniProtKB-EC"/>
</dbReference>
<dbReference type="EMBL" id="CAJZBQ010000011">
    <property type="protein sequence ID" value="CAG9313854.1"/>
    <property type="molecule type" value="Genomic_DNA"/>
</dbReference>
<evidence type="ECO:0000259" key="14">
    <source>
        <dbReference type="PROSITE" id="PS51194"/>
    </source>
</evidence>
<proteinExistence type="inferred from homology"/>
<keyword evidence="9 11" id="KW-0539">Nucleus</keyword>
<keyword evidence="3 11" id="KW-0547">Nucleotide-binding</keyword>
<evidence type="ECO:0000313" key="16">
    <source>
        <dbReference type="Proteomes" id="UP001162131"/>
    </source>
</evidence>
<sequence length="768" mass="87453">MKPSTPYSAFKKFYRPSKSNSGNNQKGDGSLAKLIKRRADASKELNPTNIKLNDSLPSLLLKPKSSEDMPPEQFNATPQKKPQLKQLPSLLVSPSRKSEIKLDIDKANQTIFSNTNFLPSQREIIESALKGNDIFVCLPTGAGKSLTFQLPAVVSEGITVVVMPLISLIHDQSVHLQKLGINSRVFNSMQSLAEQDRIFWEIEEDESIKLLFVTPEKISQSDRINNLFADLYRRKRLVRFAIDEAHCISKWGRDFRADYLKLGCLRSEYPNVPIMTLTASATEMIRKDIITLLGMKNPQLFLSSFNRHNLFYGVFKKGTNVNEEIAHFIKENHPNSSGLIYCLSKEECSHLAKVLKRTYKFKVEAYHSDIDASQKTEIHEKWKRGDLQIIVATVAFGMGIDKADVRFVIHCSFPKSLDSYYQETGRAGRDGNPADCILYYAANDKSRHGFLIGSNFQGSTQKDYNELSKMIDYCENRLACRRTLLLGYFGEDFQAENCNNMCDNCKAKRFGEEKDFTEEAKKIIEVLEGPRNGINTLIQLTNFLLGKKEKTNNHSLMEHFGLLQKQNPDTISKILKKMLLEGVLQEKAVSSAYTGTFAYIETGSNVLKLRRNQIKIAISVEIKGLELAKKLKNDVKIENKTEEIKIPVNNEEDEESRKYGKCQQKETFEEIKSRLTMTLKRLSKQQGVGPDEIISEQSLDRLCRDLPENCGNYPAEISQEIKHFKKINGIEQRYEFEIDLEAVDFESVELKRKPAIDDSGIKRIKPNC</sequence>
<evidence type="ECO:0000256" key="9">
    <source>
        <dbReference type="ARBA" id="ARBA00023242"/>
    </source>
</evidence>
<dbReference type="SMART" id="SM00490">
    <property type="entry name" value="HELICc"/>
    <property type="match status" value="1"/>
</dbReference>
<comment type="caution">
    <text evidence="15">The sequence shown here is derived from an EMBL/GenBank/DDBJ whole genome shotgun (WGS) entry which is preliminary data.</text>
</comment>
<evidence type="ECO:0000256" key="1">
    <source>
        <dbReference type="ARBA" id="ARBA00004123"/>
    </source>
</evidence>
<accession>A0AAU9IZR8</accession>
<dbReference type="InterPro" id="IPR014001">
    <property type="entry name" value="Helicase_ATP-bd"/>
</dbReference>
<organism evidence="15 16">
    <name type="scientific">Blepharisma stoltei</name>
    <dbReference type="NCBI Taxonomy" id="1481888"/>
    <lineage>
        <taxon>Eukaryota</taxon>
        <taxon>Sar</taxon>
        <taxon>Alveolata</taxon>
        <taxon>Ciliophora</taxon>
        <taxon>Postciliodesmatophora</taxon>
        <taxon>Heterotrichea</taxon>
        <taxon>Heterotrichida</taxon>
        <taxon>Blepharismidae</taxon>
        <taxon>Blepharisma</taxon>
    </lineage>
</organism>
<dbReference type="NCBIfam" id="TIGR00614">
    <property type="entry name" value="recQ_fam"/>
    <property type="match status" value="1"/>
</dbReference>
<dbReference type="InterPro" id="IPR036390">
    <property type="entry name" value="WH_DNA-bd_sf"/>
</dbReference>
<keyword evidence="7" id="KW-0238">DNA-binding</keyword>
<evidence type="ECO:0000259" key="13">
    <source>
        <dbReference type="PROSITE" id="PS51192"/>
    </source>
</evidence>
<dbReference type="GO" id="GO:0005524">
    <property type="term" value="F:ATP binding"/>
    <property type="evidence" value="ECO:0007669"/>
    <property type="project" value="UniProtKB-KW"/>
</dbReference>
<comment type="catalytic activity">
    <reaction evidence="10 11">
        <text>Couples ATP hydrolysis with the unwinding of duplex DNA by translocating in the 3'-5' direction.</text>
        <dbReference type="EC" id="5.6.2.4"/>
    </reaction>
</comment>
<dbReference type="Proteomes" id="UP001162131">
    <property type="component" value="Unassembled WGS sequence"/>
</dbReference>
<dbReference type="Pfam" id="PF00271">
    <property type="entry name" value="Helicase_C"/>
    <property type="match status" value="1"/>
</dbReference>
<keyword evidence="16" id="KW-1185">Reference proteome</keyword>